<dbReference type="PANTHER" id="PTHR43798">
    <property type="entry name" value="MONOACYLGLYCEROL LIPASE"/>
    <property type="match status" value="1"/>
</dbReference>
<dbReference type="GO" id="GO:0016787">
    <property type="term" value="F:hydrolase activity"/>
    <property type="evidence" value="ECO:0007669"/>
    <property type="project" value="UniProtKB-KW"/>
</dbReference>
<accession>A0ABR9C9H7</accession>
<keyword evidence="2" id="KW-0378">Hydrolase</keyword>
<keyword evidence="3" id="KW-1185">Reference proteome</keyword>
<gene>
    <name evidence="2" type="ORF">IG617_09755</name>
</gene>
<dbReference type="EMBL" id="JACYXJ010000003">
    <property type="protein sequence ID" value="MBD8876569.1"/>
    <property type="molecule type" value="Genomic_DNA"/>
</dbReference>
<sequence length="251" mass="27552">MPKFEKDGVAISFLDEGEGDPILLIHGFASNKSINWEYPGWVDLLVKDGRRVIALDNRGHGESSKFYDPEAYGAPVMAEDAFRLLNHLDLQTVDVMGYSMGARISAFLTLNHADRVKSVIFGGLGYGMVSGVGDPEPIASALEAERLQDVTDRTGRAFRAFAEQTKSDRLSLAACMRSSRQKISEEDISRITRPALVAVGTNDDIAGSPHRLADLMQDARVLDILGRDHMVAVGDKVYKKGVLEFLHGEME</sequence>
<evidence type="ECO:0000313" key="2">
    <source>
        <dbReference type="EMBL" id="MBD8876569.1"/>
    </source>
</evidence>
<dbReference type="InterPro" id="IPR000073">
    <property type="entry name" value="AB_hydrolase_1"/>
</dbReference>
<dbReference type="Proteomes" id="UP000615687">
    <property type="component" value="Unassembled WGS sequence"/>
</dbReference>
<evidence type="ECO:0000313" key="3">
    <source>
        <dbReference type="Proteomes" id="UP000615687"/>
    </source>
</evidence>
<organism evidence="2 3">
    <name type="scientific">Roseibium polysiphoniae</name>
    <dbReference type="NCBI Taxonomy" id="2571221"/>
    <lineage>
        <taxon>Bacteria</taxon>
        <taxon>Pseudomonadati</taxon>
        <taxon>Pseudomonadota</taxon>
        <taxon>Alphaproteobacteria</taxon>
        <taxon>Hyphomicrobiales</taxon>
        <taxon>Stappiaceae</taxon>
        <taxon>Roseibium</taxon>
    </lineage>
</organism>
<dbReference type="Gene3D" id="3.40.50.1820">
    <property type="entry name" value="alpha/beta hydrolase"/>
    <property type="match status" value="1"/>
</dbReference>
<dbReference type="SUPFAM" id="SSF53474">
    <property type="entry name" value="alpha/beta-Hydrolases"/>
    <property type="match status" value="1"/>
</dbReference>
<dbReference type="PANTHER" id="PTHR43798:SF33">
    <property type="entry name" value="HYDROLASE, PUTATIVE (AFU_ORTHOLOGUE AFUA_2G14860)-RELATED"/>
    <property type="match status" value="1"/>
</dbReference>
<dbReference type="InterPro" id="IPR050266">
    <property type="entry name" value="AB_hydrolase_sf"/>
</dbReference>
<feature type="domain" description="AB hydrolase-1" evidence="1">
    <location>
        <begin position="21"/>
        <end position="121"/>
    </location>
</feature>
<name>A0ABR9C9H7_9HYPH</name>
<protein>
    <submittedName>
        <fullName evidence="2">Alpha/beta fold hydrolase</fullName>
    </submittedName>
</protein>
<dbReference type="InterPro" id="IPR029058">
    <property type="entry name" value="AB_hydrolase_fold"/>
</dbReference>
<reference evidence="2 3" key="1">
    <citation type="submission" date="2020-09" db="EMBL/GenBank/DDBJ databases">
        <title>The genome sequence of type strain Labrenzia polysiphoniae KACC 19711.</title>
        <authorList>
            <person name="Liu Y."/>
        </authorList>
    </citation>
    <scope>NUCLEOTIDE SEQUENCE [LARGE SCALE GENOMIC DNA]</scope>
    <source>
        <strain evidence="2 3">KACC 19711</strain>
    </source>
</reference>
<dbReference type="RefSeq" id="WP_192109015.1">
    <property type="nucleotide sequence ID" value="NZ_JACYXJ010000003.1"/>
</dbReference>
<proteinExistence type="predicted"/>
<evidence type="ECO:0000259" key="1">
    <source>
        <dbReference type="Pfam" id="PF00561"/>
    </source>
</evidence>
<dbReference type="Pfam" id="PF00561">
    <property type="entry name" value="Abhydrolase_1"/>
    <property type="match status" value="1"/>
</dbReference>
<comment type="caution">
    <text evidence="2">The sequence shown here is derived from an EMBL/GenBank/DDBJ whole genome shotgun (WGS) entry which is preliminary data.</text>
</comment>